<dbReference type="EMBL" id="LAZR01037674">
    <property type="protein sequence ID" value="KKL21585.1"/>
    <property type="molecule type" value="Genomic_DNA"/>
</dbReference>
<proteinExistence type="predicted"/>
<organism evidence="1">
    <name type="scientific">marine sediment metagenome</name>
    <dbReference type="NCBI Taxonomy" id="412755"/>
    <lineage>
        <taxon>unclassified sequences</taxon>
        <taxon>metagenomes</taxon>
        <taxon>ecological metagenomes</taxon>
    </lineage>
</organism>
<sequence>LDQYTIEDLRAEIERRESTEKEGAIS</sequence>
<name>A0A0F9BIC0_9ZZZZ</name>
<gene>
    <name evidence="1" type="ORF">LCGC14_2444010</name>
</gene>
<evidence type="ECO:0000313" key="1">
    <source>
        <dbReference type="EMBL" id="KKL21585.1"/>
    </source>
</evidence>
<comment type="caution">
    <text evidence="1">The sequence shown here is derived from an EMBL/GenBank/DDBJ whole genome shotgun (WGS) entry which is preliminary data.</text>
</comment>
<dbReference type="AlphaFoldDB" id="A0A0F9BIC0"/>
<accession>A0A0F9BIC0</accession>
<reference evidence="1" key="1">
    <citation type="journal article" date="2015" name="Nature">
        <title>Complex archaea that bridge the gap between prokaryotes and eukaryotes.</title>
        <authorList>
            <person name="Spang A."/>
            <person name="Saw J.H."/>
            <person name="Jorgensen S.L."/>
            <person name="Zaremba-Niedzwiedzka K."/>
            <person name="Martijn J."/>
            <person name="Lind A.E."/>
            <person name="van Eijk R."/>
            <person name="Schleper C."/>
            <person name="Guy L."/>
            <person name="Ettema T.J."/>
        </authorList>
    </citation>
    <scope>NUCLEOTIDE SEQUENCE</scope>
</reference>
<protein>
    <submittedName>
        <fullName evidence="1">Uncharacterized protein</fullName>
    </submittedName>
</protein>
<feature type="non-terminal residue" evidence="1">
    <location>
        <position position="1"/>
    </location>
</feature>